<evidence type="ECO:0000256" key="3">
    <source>
        <dbReference type="ARBA" id="ARBA00022840"/>
    </source>
</evidence>
<proteinExistence type="predicted"/>
<evidence type="ECO:0000313" key="5">
    <source>
        <dbReference type="Proteomes" id="UP001162640"/>
    </source>
</evidence>
<evidence type="ECO:0000256" key="2">
    <source>
        <dbReference type="ARBA" id="ARBA00022741"/>
    </source>
</evidence>
<dbReference type="Proteomes" id="UP001162640">
    <property type="component" value="Unassembled WGS sequence"/>
</dbReference>
<dbReference type="GO" id="GO:0036064">
    <property type="term" value="C:ciliary basal body"/>
    <property type="evidence" value="ECO:0007669"/>
    <property type="project" value="TreeGrafter"/>
</dbReference>
<keyword evidence="1" id="KW-0436">Ligase</keyword>
<evidence type="ECO:0000313" key="4">
    <source>
        <dbReference type="EMBL" id="GMH55550.1"/>
    </source>
</evidence>
<comment type="caution">
    <text evidence="4">The sequence shown here is derived from an EMBL/GenBank/DDBJ whole genome shotgun (WGS) entry which is preliminary data.</text>
</comment>
<dbReference type="EMBL" id="BLQM01000045">
    <property type="protein sequence ID" value="GMH55550.1"/>
    <property type="molecule type" value="Genomic_DNA"/>
</dbReference>
<dbReference type="PROSITE" id="PS51221">
    <property type="entry name" value="TTL"/>
    <property type="match status" value="1"/>
</dbReference>
<dbReference type="PANTHER" id="PTHR12241:SF154">
    <property type="entry name" value="TUBULIN POLYGLUTAMYLASE TTLL11"/>
    <property type="match status" value="1"/>
</dbReference>
<dbReference type="PANTHER" id="PTHR12241">
    <property type="entry name" value="TUBULIN POLYGLUTAMYLASE"/>
    <property type="match status" value="1"/>
</dbReference>
<dbReference type="GO" id="GO:0000226">
    <property type="term" value="P:microtubule cytoskeleton organization"/>
    <property type="evidence" value="ECO:0007669"/>
    <property type="project" value="TreeGrafter"/>
</dbReference>
<dbReference type="AlphaFoldDB" id="A0A9W7DVC0"/>
<dbReference type="GO" id="GO:0015631">
    <property type="term" value="F:tubulin binding"/>
    <property type="evidence" value="ECO:0007669"/>
    <property type="project" value="TreeGrafter"/>
</dbReference>
<dbReference type="SUPFAM" id="SSF56059">
    <property type="entry name" value="Glutathione synthetase ATP-binding domain-like"/>
    <property type="match status" value="1"/>
</dbReference>
<evidence type="ECO:0000256" key="1">
    <source>
        <dbReference type="ARBA" id="ARBA00022598"/>
    </source>
</evidence>
<dbReference type="GO" id="GO:0005524">
    <property type="term" value="F:ATP binding"/>
    <property type="evidence" value="ECO:0007669"/>
    <property type="project" value="UniProtKB-KW"/>
</dbReference>
<gene>
    <name evidence="4" type="ORF">TL16_g01934</name>
</gene>
<keyword evidence="3" id="KW-0067">ATP-binding</keyword>
<dbReference type="GO" id="GO:0070740">
    <property type="term" value="F:tubulin-glutamic acid ligase activity"/>
    <property type="evidence" value="ECO:0007669"/>
    <property type="project" value="TreeGrafter"/>
</dbReference>
<reference evidence="5" key="1">
    <citation type="journal article" date="2023" name="Commun. Biol.">
        <title>Genome analysis of Parmales, the sister group of diatoms, reveals the evolutionary specialization of diatoms from phago-mixotrophs to photoautotrophs.</title>
        <authorList>
            <person name="Ban H."/>
            <person name="Sato S."/>
            <person name="Yoshikawa S."/>
            <person name="Yamada K."/>
            <person name="Nakamura Y."/>
            <person name="Ichinomiya M."/>
            <person name="Sato N."/>
            <person name="Blanc-Mathieu R."/>
            <person name="Endo H."/>
            <person name="Kuwata A."/>
            <person name="Ogata H."/>
        </authorList>
    </citation>
    <scope>NUCLEOTIDE SEQUENCE [LARGE SCALE GENOMIC DNA]</scope>
</reference>
<sequence>MVKICLQNANSLEPAAILASDNLGWKVVQQEKNADILIHSQSTVNALVSSISTIKRTQKVSKIPGSAETSKKHVLASLFVRAQALMTDDLNPISKFWPECYILPNDLEEVSRILTENKSRSKRKQTQTLIYKPSTGSQGEGITLMQDPSALQAIHSTRPKQISIVQKYIPNPLLLQNNIKFDMRIYVLVSSIQPLKIHLCKEGLVRFATSEYSKPTKKNLMNTMAHLTNYSLNKRSKEFEHNDDEDHNPHLESGSKRTLTSLLQTLEKTMEDFDSDRLWEDLKEISYGTMKTMSSNFKTSVLSSEGSHKSNLLDSGCFQIFGLDVLLDSSYGCYLLEVNANPSMRLDHEVNEGGYIPSIVDEYIKGKVMTEALKIIAGETSNDYIEVDVASSYDCLEVMDLVIQEYERVFGGKGGEEYKNRLTNSIFRKLVRTYSENVDANYKKIEGHRIDLAYQRWNMDRARKKGDEYYVFSDLWNFFDALLVIGREILDVGAGNSDCDLIEMLIS</sequence>
<dbReference type="Pfam" id="PF03133">
    <property type="entry name" value="TTL"/>
    <property type="match status" value="1"/>
</dbReference>
<accession>A0A9W7DVC0</accession>
<protein>
    <submittedName>
        <fullName evidence="4">Uncharacterized protein</fullName>
    </submittedName>
</protein>
<organism evidence="4 5">
    <name type="scientific">Triparma laevis f. inornata</name>
    <dbReference type="NCBI Taxonomy" id="1714386"/>
    <lineage>
        <taxon>Eukaryota</taxon>
        <taxon>Sar</taxon>
        <taxon>Stramenopiles</taxon>
        <taxon>Ochrophyta</taxon>
        <taxon>Bolidophyceae</taxon>
        <taxon>Parmales</taxon>
        <taxon>Triparmaceae</taxon>
        <taxon>Triparma</taxon>
    </lineage>
</organism>
<dbReference type="Gene3D" id="3.30.470.20">
    <property type="entry name" value="ATP-grasp fold, B domain"/>
    <property type="match status" value="1"/>
</dbReference>
<keyword evidence="2" id="KW-0547">Nucleotide-binding</keyword>
<name>A0A9W7DVC0_9STRA</name>
<dbReference type="InterPro" id="IPR004344">
    <property type="entry name" value="TTL/TTLL_fam"/>
</dbReference>